<comment type="caution">
    <text evidence="2">The sequence shown here is derived from an EMBL/GenBank/DDBJ whole genome shotgun (WGS) entry which is preliminary data.</text>
</comment>
<accession>A0A3S5AYR5</accession>
<sequence>MGFSSDEVHHMMDESPASFHVLRQPKRRSKSNGCGTTRIGRHLFAVCWANKRLSCPLPQCLANQEDSSPYSASALMPQSPSEPSLHGVVRASDMLPPSSCSFDPAPGPCGHLNRPEPDILRPLNRDSDVSASRPRPRSGLADPASEEELDTKPTVRKRRRRLKSSARGTGGWFESLAAGPVASRTQSSLLPSWHQHHRLRVCLLAPVFLPAVLTLPSAGPLVLEPSLTNANSTSAKLLAPSRNRPDEAWTSSAPGQPVLHAVKTYHWLTEPRDSDSPGPIVGQADSGFWDGAPTGQTLRHASPSAMDSLLCGQPVVADRPYCVVTCEPR</sequence>
<organism evidence="2 3">
    <name type="scientific">Protopolystoma xenopodis</name>
    <dbReference type="NCBI Taxonomy" id="117903"/>
    <lineage>
        <taxon>Eukaryota</taxon>
        <taxon>Metazoa</taxon>
        <taxon>Spiralia</taxon>
        <taxon>Lophotrochozoa</taxon>
        <taxon>Platyhelminthes</taxon>
        <taxon>Monogenea</taxon>
        <taxon>Polyopisthocotylea</taxon>
        <taxon>Polystomatidea</taxon>
        <taxon>Polystomatidae</taxon>
        <taxon>Protopolystoma</taxon>
    </lineage>
</organism>
<protein>
    <submittedName>
        <fullName evidence="2">Uncharacterized protein</fullName>
    </submittedName>
</protein>
<evidence type="ECO:0000256" key="1">
    <source>
        <dbReference type="SAM" id="MobiDB-lite"/>
    </source>
</evidence>
<keyword evidence="3" id="KW-1185">Reference proteome</keyword>
<feature type="compositionally biased region" description="Basic and acidic residues" evidence="1">
    <location>
        <begin position="113"/>
        <end position="128"/>
    </location>
</feature>
<reference evidence="2" key="1">
    <citation type="submission" date="2018-11" db="EMBL/GenBank/DDBJ databases">
        <authorList>
            <consortium name="Pathogen Informatics"/>
        </authorList>
    </citation>
    <scope>NUCLEOTIDE SEQUENCE</scope>
</reference>
<dbReference type="AlphaFoldDB" id="A0A3S5AYR5"/>
<feature type="region of interest" description="Disordered" evidence="1">
    <location>
        <begin position="67"/>
        <end position="167"/>
    </location>
</feature>
<dbReference type="Proteomes" id="UP000784294">
    <property type="component" value="Unassembled WGS sequence"/>
</dbReference>
<evidence type="ECO:0000313" key="3">
    <source>
        <dbReference type="Proteomes" id="UP000784294"/>
    </source>
</evidence>
<gene>
    <name evidence="2" type="ORF">PXEA_LOCUS1813</name>
</gene>
<feature type="compositionally biased region" description="Basic residues" evidence="1">
    <location>
        <begin position="154"/>
        <end position="164"/>
    </location>
</feature>
<evidence type="ECO:0000313" key="2">
    <source>
        <dbReference type="EMBL" id="VEL08373.1"/>
    </source>
</evidence>
<feature type="region of interest" description="Disordered" evidence="1">
    <location>
        <begin position="14"/>
        <end position="35"/>
    </location>
</feature>
<proteinExistence type="predicted"/>
<feature type="compositionally biased region" description="Polar residues" evidence="1">
    <location>
        <begin position="67"/>
        <end position="82"/>
    </location>
</feature>
<dbReference type="EMBL" id="CAAALY010003791">
    <property type="protein sequence ID" value="VEL08373.1"/>
    <property type="molecule type" value="Genomic_DNA"/>
</dbReference>
<name>A0A3S5AYR5_9PLAT</name>